<name>A0A1A8T207_9GAMM</name>
<feature type="signal peptide" evidence="1">
    <location>
        <begin position="1"/>
        <end position="24"/>
    </location>
</feature>
<proteinExistence type="predicted"/>
<evidence type="ECO:0000256" key="1">
    <source>
        <dbReference type="SAM" id="SignalP"/>
    </source>
</evidence>
<dbReference type="Pfam" id="PF11306">
    <property type="entry name" value="DUF3108"/>
    <property type="match status" value="1"/>
</dbReference>
<dbReference type="STRING" id="295068.MAQ5080_00412"/>
<reference evidence="2 3" key="1">
    <citation type="submission" date="2016-06" db="EMBL/GenBank/DDBJ databases">
        <authorList>
            <person name="Kjaerup R.B."/>
            <person name="Dalgaard T.S."/>
            <person name="Juul-Madsen H.R."/>
        </authorList>
    </citation>
    <scope>NUCLEOTIDE SEQUENCE [LARGE SCALE GENOMIC DNA]</scope>
    <source>
        <strain evidence="2 3">CECT 5080</strain>
    </source>
</reference>
<feature type="chain" id="PRO_5008378721" description="DUF3108 domain-containing protein" evidence="1">
    <location>
        <begin position="25"/>
        <end position="265"/>
    </location>
</feature>
<dbReference type="InterPro" id="IPR021457">
    <property type="entry name" value="DUF3108"/>
</dbReference>
<keyword evidence="1" id="KW-0732">Signal</keyword>
<keyword evidence="3" id="KW-1185">Reference proteome</keyword>
<evidence type="ECO:0000313" key="3">
    <source>
        <dbReference type="Proteomes" id="UP000092627"/>
    </source>
</evidence>
<dbReference type="OrthoDB" id="6007799at2"/>
<dbReference type="AlphaFoldDB" id="A0A1A8T207"/>
<evidence type="ECO:0008006" key="4">
    <source>
        <dbReference type="Google" id="ProtNLM"/>
    </source>
</evidence>
<protein>
    <recommendedName>
        <fullName evidence="4">DUF3108 domain-containing protein</fullName>
    </recommendedName>
</protein>
<dbReference type="RefSeq" id="WP_067205547.1">
    <property type="nucleotide sequence ID" value="NZ_FLOC01000002.1"/>
</dbReference>
<organism evidence="2 3">
    <name type="scientific">Marinomonas aquimarina</name>
    <dbReference type="NCBI Taxonomy" id="295068"/>
    <lineage>
        <taxon>Bacteria</taxon>
        <taxon>Pseudomonadati</taxon>
        <taxon>Pseudomonadota</taxon>
        <taxon>Gammaproteobacteria</taxon>
        <taxon>Oceanospirillales</taxon>
        <taxon>Oceanospirillaceae</taxon>
        <taxon>Marinomonas</taxon>
    </lineage>
</organism>
<sequence>MGIIKKIVAIALISQIIPSYTAFAAHGTSTIQPYASDQNAADLTASDAQEHTAETFFTPYRAVYSTVYKKGITLKVEGKQTLTATAEGDYRFDFVVDTLLASLKESSQFSLQGDSLRPTRYHYSSRIIGKRKDVTVTFDWEAMTAVNHVKGGPWTMPINDISLDRLTLQLQLRQDLKSHREQLSYDIADGGQLKRYSFEKRDHELIKTKLGQLDTIKVVRTDNLSDKRHQFFWFAPAYDYLLVKMEHFEKGESYTLNLDKIAELP</sequence>
<gene>
    <name evidence="2" type="ORF">MAQ5080_00412</name>
</gene>
<dbReference type="Proteomes" id="UP000092627">
    <property type="component" value="Unassembled WGS sequence"/>
</dbReference>
<accession>A0A1A8T207</accession>
<dbReference type="EMBL" id="FLOC01000002">
    <property type="protein sequence ID" value="SBS26045.1"/>
    <property type="molecule type" value="Genomic_DNA"/>
</dbReference>
<evidence type="ECO:0000313" key="2">
    <source>
        <dbReference type="EMBL" id="SBS26045.1"/>
    </source>
</evidence>